<dbReference type="PANTHER" id="PTHR46366">
    <property type="entry name" value="PRO-APOPTOTIC SERINE PROTEASE NMA111"/>
    <property type="match status" value="1"/>
</dbReference>
<dbReference type="Pfam" id="PF13365">
    <property type="entry name" value="Trypsin_2"/>
    <property type="match status" value="1"/>
</dbReference>
<feature type="compositionally biased region" description="Polar residues" evidence="2">
    <location>
        <begin position="969"/>
        <end position="985"/>
    </location>
</feature>
<comment type="similarity">
    <text evidence="1">Belongs to the peptidase S1C family.</text>
</comment>
<evidence type="ECO:0000313" key="5">
    <source>
        <dbReference type="Proteomes" id="UP000242381"/>
    </source>
</evidence>
<reference evidence="4 5" key="1">
    <citation type="journal article" date="2016" name="Proc. Natl. Acad. Sci. U.S.A.">
        <title>Lipid metabolic changes in an early divergent fungus govern the establishment of a mutualistic symbiosis with endobacteria.</title>
        <authorList>
            <person name="Lastovetsky O.A."/>
            <person name="Gaspar M.L."/>
            <person name="Mondo S.J."/>
            <person name="LaButti K.M."/>
            <person name="Sandor L."/>
            <person name="Grigoriev I.V."/>
            <person name="Henry S.A."/>
            <person name="Pawlowska T.E."/>
        </authorList>
    </citation>
    <scope>NUCLEOTIDE SEQUENCE [LARGE SCALE GENOMIC DNA]</scope>
    <source>
        <strain evidence="4 5">ATCC 11559</strain>
    </source>
</reference>
<evidence type="ECO:0000313" key="4">
    <source>
        <dbReference type="EMBL" id="ORE21238.1"/>
    </source>
</evidence>
<dbReference type="OMA" id="LCNYEEI"/>
<dbReference type="GO" id="GO:0006508">
    <property type="term" value="P:proteolysis"/>
    <property type="evidence" value="ECO:0007669"/>
    <property type="project" value="UniProtKB-KW"/>
</dbReference>
<dbReference type="InterPro" id="IPR036034">
    <property type="entry name" value="PDZ_sf"/>
</dbReference>
<dbReference type="InterPro" id="IPR009003">
    <property type="entry name" value="Peptidase_S1_PA"/>
</dbReference>
<dbReference type="PROSITE" id="PS50106">
    <property type="entry name" value="PDZ"/>
    <property type="match status" value="1"/>
</dbReference>
<protein>
    <submittedName>
        <fullName evidence="4">Trypsin-like serine protease</fullName>
    </submittedName>
</protein>
<feature type="region of interest" description="Disordered" evidence="2">
    <location>
        <begin position="966"/>
        <end position="985"/>
    </location>
</feature>
<dbReference type="PANTHER" id="PTHR46366:SF1">
    <property type="entry name" value="PDZ DOMAIN-CONTAINING PROTEIN C1685.05"/>
    <property type="match status" value="1"/>
</dbReference>
<gene>
    <name evidence="4" type="ORF">BCV71DRAFT_261381</name>
</gene>
<dbReference type="VEuPathDB" id="FungiDB:BCV72DRAFT_214137"/>
<dbReference type="Gene3D" id="2.30.42.10">
    <property type="match status" value="4"/>
</dbReference>
<proteinExistence type="inferred from homology"/>
<organism evidence="4 5">
    <name type="scientific">Rhizopus microsporus</name>
    <dbReference type="NCBI Taxonomy" id="58291"/>
    <lineage>
        <taxon>Eukaryota</taxon>
        <taxon>Fungi</taxon>
        <taxon>Fungi incertae sedis</taxon>
        <taxon>Mucoromycota</taxon>
        <taxon>Mucoromycotina</taxon>
        <taxon>Mucoromycetes</taxon>
        <taxon>Mucorales</taxon>
        <taxon>Mucorineae</taxon>
        <taxon>Rhizopodaceae</taxon>
        <taxon>Rhizopus</taxon>
    </lineage>
</organism>
<dbReference type="InterPro" id="IPR001940">
    <property type="entry name" value="Peptidase_S1C"/>
</dbReference>
<dbReference type="SUPFAM" id="SSF50494">
    <property type="entry name" value="Trypsin-like serine proteases"/>
    <property type="match status" value="2"/>
</dbReference>
<accession>A0A1X0SAP8</accession>
<dbReference type="Pfam" id="PF12812">
    <property type="entry name" value="PDZ_1"/>
    <property type="match status" value="1"/>
</dbReference>
<dbReference type="Gene3D" id="2.40.10.120">
    <property type="match status" value="2"/>
</dbReference>
<dbReference type="GO" id="GO:0004252">
    <property type="term" value="F:serine-type endopeptidase activity"/>
    <property type="evidence" value="ECO:0007669"/>
    <property type="project" value="InterPro"/>
</dbReference>
<name>A0A1X0SAP8_RHIZD</name>
<dbReference type="AlphaFoldDB" id="A0A1X0SAP8"/>
<keyword evidence="4" id="KW-0378">Hydrolase</keyword>
<dbReference type="SUPFAM" id="SSF50156">
    <property type="entry name" value="PDZ domain-like"/>
    <property type="match status" value="3"/>
</dbReference>
<dbReference type="InterPro" id="IPR001478">
    <property type="entry name" value="PDZ"/>
</dbReference>
<evidence type="ECO:0000256" key="1">
    <source>
        <dbReference type="ARBA" id="ARBA00010541"/>
    </source>
</evidence>
<keyword evidence="4" id="KW-0645">Protease</keyword>
<evidence type="ECO:0000256" key="2">
    <source>
        <dbReference type="SAM" id="MobiDB-lite"/>
    </source>
</evidence>
<dbReference type="SMART" id="SM00228">
    <property type="entry name" value="PDZ"/>
    <property type="match status" value="3"/>
</dbReference>
<dbReference type="InterPro" id="IPR025926">
    <property type="entry name" value="PDZ-like_dom"/>
</dbReference>
<evidence type="ECO:0000259" key="3">
    <source>
        <dbReference type="PROSITE" id="PS50106"/>
    </source>
</evidence>
<dbReference type="PRINTS" id="PR00834">
    <property type="entry name" value="PROTEASES2C"/>
</dbReference>
<dbReference type="EMBL" id="KV921282">
    <property type="protein sequence ID" value="ORE21238.1"/>
    <property type="molecule type" value="Genomic_DNA"/>
</dbReference>
<feature type="domain" description="PDZ" evidence="3">
    <location>
        <begin position="312"/>
        <end position="339"/>
    </location>
</feature>
<sequence>MPRQIEPILSNKDTIVPLEIDYPYGTKISNSANPPQPYEQITQDQHVLKDDKTTWETTIDTCIKSIVSIKGYRARGLDTELPGIFAATGFIVDAKMGIILSNRHVVSVSPTVARAVLWNNEEIDLVPIYRDPVHDFGFFKYDVSKIRYSEIPGIPLYPQGAKVGLEVKILGNDAGEKLSILSGTLARLDRETPNYGIGEYNDFNTFYYQAASGTSSGSSGSPVLDVYGRAIALNAGVAIASSAGYYLPLDRAQHVLGLIQSGMPVPRGTVQATFEFMPYEGLLQLGLSRQVERKLRTVRNSSLTTETNEGLLVVKSVLPGGPADGKLEPGDILLTCNNKLLSKLFIDLETILDNAVETRTPVCFMVLRAGEPKKVTIDVQSLHDVTPSRYLEFGGGVLNDLSYQIARSYGLSLKEGGVYVGTSGFLLGNAGASRKSIIVAINNQQVKNIDDFVSAISGIGQGEWVPIRYYSLSRPMKTKIEALQVDWRWNKFQIAKRNDITGIWDYERLPTPLDNRLLKPVTANVSSNRTLLQEEEEEEKDPFKRLAYSIVSVECKTPFVIDGCRNGYAYGAGIIVSLDPPLVICDRDTVPIGIGVISITFQHSLTIPAELLFLHPFYNFAVLKFDPQAIIQAGIKIKAAVLDKRDFRLGDTVKYIGLTGGPKINTQTTTIASLVPIRTKETSPPRWRAMNVDIFKVADGSLSSLGGALADDQGHVRAIWMNFSIDNEAKKLSSIVGGIPARLVLPVLDCIKAGKQPVVYGLDAEFWTLQLSNARLLGLKEEWIDKVTKETNDKTTQPSILCVLGITDLSTPSGKALRSGDMILEMNNRVITTLSDLALFNDTDRLTMTILRDGKELTLDVPATKHDGKETTEVVGWQGMLVQEAHRAAKEQVQKCVPQGVYVSCCLYGSPAQASLEPGVWIHAINQTPVTSLRDFIAAVDSRQPTKPKSLFQYQELDSNEQDIILSPTDDTSQAPSETDNDFQSDSHVQIKYTTIANVVHLTTLKLDKHYWPMWHLKRDDSYHYGWKLKSFD</sequence>
<dbReference type="Proteomes" id="UP000242381">
    <property type="component" value="Unassembled WGS sequence"/>
</dbReference>